<evidence type="ECO:0000256" key="1">
    <source>
        <dbReference type="SAM" id="MobiDB-lite"/>
    </source>
</evidence>
<accession>A0A914RRI6</accession>
<evidence type="ECO:0000313" key="2">
    <source>
        <dbReference type="Proteomes" id="UP000887564"/>
    </source>
</evidence>
<feature type="compositionally biased region" description="Basic and acidic residues" evidence="1">
    <location>
        <begin position="308"/>
        <end position="319"/>
    </location>
</feature>
<dbReference type="AlphaFoldDB" id="A0A914RRI6"/>
<feature type="compositionally biased region" description="Basic and acidic residues" evidence="1">
    <location>
        <begin position="329"/>
        <end position="339"/>
    </location>
</feature>
<keyword evidence="2" id="KW-1185">Reference proteome</keyword>
<dbReference type="WBParaSite" id="PEQ_0000455901-mRNA-1">
    <property type="protein sequence ID" value="PEQ_0000455901-mRNA-1"/>
    <property type="gene ID" value="PEQ_0000455901"/>
</dbReference>
<evidence type="ECO:0000313" key="3">
    <source>
        <dbReference type="WBParaSite" id="PEQ_0000455901-mRNA-1"/>
    </source>
</evidence>
<reference evidence="3" key="1">
    <citation type="submission" date="2022-11" db="UniProtKB">
        <authorList>
            <consortium name="WormBaseParasite"/>
        </authorList>
    </citation>
    <scope>IDENTIFICATION</scope>
</reference>
<protein>
    <submittedName>
        <fullName evidence="3">Uncharacterized protein</fullName>
    </submittedName>
</protein>
<name>A0A914RRI6_PAREQ</name>
<proteinExistence type="predicted"/>
<feature type="region of interest" description="Disordered" evidence="1">
    <location>
        <begin position="308"/>
        <end position="339"/>
    </location>
</feature>
<sequence length="339" mass="37587">MHVYSRLGGHQVNIVIILFQTEGDREGGQPNEEPKCKKRKRKERLRDGLKGMLNGEHRARQMRALSHVILENEGVICRHMLRLDAQNSPQDPFFDTFANWTSIARVPHLTGPFCTSEELQARLHQQYEYEHVDTASWDVASAEWEDVDIGRLCEAIACFKCEEAVTIDGTEGDDCAVTSAEKFGNEFRADASEVEVVVERDYEENSFNATAGNQTLVKSCLGEMTATRKILSMESITDEDAEASENNLGASFSEALKRGFEAKAASGLNNEVALCEQNPEKLCFVPGKTDVGAMEKGQNMDNSIFTADVRKKEKGEGDSKSASNALHGTGEREWVEGAQ</sequence>
<organism evidence="2 3">
    <name type="scientific">Parascaris equorum</name>
    <name type="common">Equine roundworm</name>
    <dbReference type="NCBI Taxonomy" id="6256"/>
    <lineage>
        <taxon>Eukaryota</taxon>
        <taxon>Metazoa</taxon>
        <taxon>Ecdysozoa</taxon>
        <taxon>Nematoda</taxon>
        <taxon>Chromadorea</taxon>
        <taxon>Rhabditida</taxon>
        <taxon>Spirurina</taxon>
        <taxon>Ascaridomorpha</taxon>
        <taxon>Ascaridoidea</taxon>
        <taxon>Ascarididae</taxon>
        <taxon>Parascaris</taxon>
    </lineage>
</organism>
<dbReference type="Proteomes" id="UP000887564">
    <property type="component" value="Unplaced"/>
</dbReference>